<feature type="compositionally biased region" description="Polar residues" evidence="2">
    <location>
        <begin position="82"/>
        <end position="91"/>
    </location>
</feature>
<feature type="region of interest" description="Disordered" evidence="2">
    <location>
        <begin position="1"/>
        <end position="33"/>
    </location>
</feature>
<organism evidence="4 5">
    <name type="scientific">Operophtera brumata</name>
    <name type="common">Winter moth</name>
    <name type="synonym">Phalaena brumata</name>
    <dbReference type="NCBI Taxonomy" id="104452"/>
    <lineage>
        <taxon>Eukaryota</taxon>
        <taxon>Metazoa</taxon>
        <taxon>Ecdysozoa</taxon>
        <taxon>Arthropoda</taxon>
        <taxon>Hexapoda</taxon>
        <taxon>Insecta</taxon>
        <taxon>Pterygota</taxon>
        <taxon>Neoptera</taxon>
        <taxon>Endopterygota</taxon>
        <taxon>Lepidoptera</taxon>
        <taxon>Glossata</taxon>
        <taxon>Ditrysia</taxon>
        <taxon>Geometroidea</taxon>
        <taxon>Geometridae</taxon>
        <taxon>Larentiinae</taxon>
        <taxon>Operophtera</taxon>
    </lineage>
</organism>
<dbReference type="InterPro" id="IPR021109">
    <property type="entry name" value="Peptidase_aspartic_dom_sf"/>
</dbReference>
<feature type="domain" description="CCHC-type" evidence="3">
    <location>
        <begin position="277"/>
        <end position="293"/>
    </location>
</feature>
<dbReference type="CDD" id="cd00303">
    <property type="entry name" value="retropepsin_like"/>
    <property type="match status" value="1"/>
</dbReference>
<dbReference type="InterPro" id="IPR001878">
    <property type="entry name" value="Znf_CCHC"/>
</dbReference>
<dbReference type="Gene3D" id="2.40.70.10">
    <property type="entry name" value="Acid Proteases"/>
    <property type="match status" value="1"/>
</dbReference>
<dbReference type="SUPFAM" id="SSF50630">
    <property type="entry name" value="Acid proteases"/>
    <property type="match status" value="1"/>
</dbReference>
<reference evidence="4 5" key="1">
    <citation type="journal article" date="2015" name="Genome Biol. Evol.">
        <title>The genome of winter moth (Operophtera brumata) provides a genomic perspective on sexual dimorphism and phenology.</title>
        <authorList>
            <person name="Derks M.F."/>
            <person name="Smit S."/>
            <person name="Salis L."/>
            <person name="Schijlen E."/>
            <person name="Bossers A."/>
            <person name="Mateman C."/>
            <person name="Pijl A.S."/>
            <person name="de Ridder D."/>
            <person name="Groenen M.A."/>
            <person name="Visser M.E."/>
            <person name="Megens H.J."/>
        </authorList>
    </citation>
    <scope>NUCLEOTIDE SEQUENCE [LARGE SCALE GENOMIC DNA]</scope>
    <source>
        <strain evidence="4">WM2013NL</strain>
        <tissue evidence="4">Head and thorax</tissue>
    </source>
</reference>
<gene>
    <name evidence="4" type="ORF">OBRU01_25648</name>
</gene>
<dbReference type="SUPFAM" id="SSF57756">
    <property type="entry name" value="Retrovirus zinc finger-like domains"/>
    <property type="match status" value="1"/>
</dbReference>
<sequence>MPRRKRNGLDDGSEDDADAETQRDRTVKSSSPNIAMTEDMLQTLVSTITRSQAESNRVLIESILAGNRDQLPSTPSPRPDTQGHSLRSGNFSKCTTRFDASSKNADELEAFIDSIEVYRDCTNVSDEHALRGLPMLLTGEAAVWWQGVKSSVTSWTDALQRLRGMYGVPRPAYKIFRDIFATEQSSERADVFISKVRALLAKLPYIVPEGMKLDIVYGLLDRRIRKRVSRDAVDGLEQLITKVRGIAKPTVTSSSDLRTPSAKRSDSEGQLNRVRPKCIYCKLFGHTVDNCRNKEKKDSSKVDDSANRSSNSQLRCYGCGQLGVIRSKCQNCKSAPTTSKSDFCSAYVYDKDESRPLVEVQVVNRTGVAILDTGATHSIAGPMLYGLLVDAGVEFRKTSRTIGLADGSQQVCAALECDTDVTLEGHVIPTTFLVLPNAPTRTLLGRDFIMKALILLDLPQSSWCFNDEPRCWYPFITSFDLPTTGEMELMKVEASNLVLRDEEGAKLTADQRTELNALL</sequence>
<evidence type="ECO:0000256" key="1">
    <source>
        <dbReference type="ARBA" id="ARBA00022801"/>
    </source>
</evidence>
<dbReference type="Proteomes" id="UP000037510">
    <property type="component" value="Unassembled WGS sequence"/>
</dbReference>
<keyword evidence="5" id="KW-1185">Reference proteome</keyword>
<name>A0A0L7K460_OPEBR</name>
<dbReference type="GO" id="GO:0003676">
    <property type="term" value="F:nucleic acid binding"/>
    <property type="evidence" value="ECO:0007669"/>
    <property type="project" value="InterPro"/>
</dbReference>
<dbReference type="InterPro" id="IPR036875">
    <property type="entry name" value="Znf_CCHC_sf"/>
</dbReference>
<evidence type="ECO:0000259" key="3">
    <source>
        <dbReference type="SMART" id="SM00343"/>
    </source>
</evidence>
<comment type="caution">
    <text evidence="4">The sequence shown here is derived from an EMBL/GenBank/DDBJ whole genome shotgun (WGS) entry which is preliminary data.</text>
</comment>
<dbReference type="STRING" id="104452.A0A0L7K460"/>
<dbReference type="SMART" id="SM00343">
    <property type="entry name" value="ZnF_C2HC"/>
    <property type="match status" value="2"/>
</dbReference>
<dbReference type="GO" id="GO:0008270">
    <property type="term" value="F:zinc ion binding"/>
    <property type="evidence" value="ECO:0007669"/>
    <property type="project" value="InterPro"/>
</dbReference>
<feature type="region of interest" description="Disordered" evidence="2">
    <location>
        <begin position="251"/>
        <end position="270"/>
    </location>
</feature>
<feature type="region of interest" description="Disordered" evidence="2">
    <location>
        <begin position="66"/>
        <end position="91"/>
    </location>
</feature>
<feature type="domain" description="CCHC-type" evidence="3">
    <location>
        <begin position="315"/>
        <end position="331"/>
    </location>
</feature>
<protein>
    <submittedName>
        <fullName evidence="4">Retrovirus-related Pol polyprotein from transposon 17.6</fullName>
    </submittedName>
</protein>
<dbReference type="AlphaFoldDB" id="A0A0L7K460"/>
<keyword evidence="1" id="KW-0378">Hydrolase</keyword>
<dbReference type="InterPro" id="IPR018061">
    <property type="entry name" value="Retropepsins"/>
</dbReference>
<dbReference type="EMBL" id="JTDY01010931">
    <property type="protein sequence ID" value="KOB57873.1"/>
    <property type="molecule type" value="Genomic_DNA"/>
</dbReference>
<evidence type="ECO:0000313" key="4">
    <source>
        <dbReference type="EMBL" id="KOB57873.1"/>
    </source>
</evidence>
<evidence type="ECO:0000256" key="2">
    <source>
        <dbReference type="SAM" id="MobiDB-lite"/>
    </source>
</evidence>
<accession>A0A0L7K460</accession>
<dbReference type="GO" id="GO:0016787">
    <property type="term" value="F:hydrolase activity"/>
    <property type="evidence" value="ECO:0007669"/>
    <property type="project" value="UniProtKB-KW"/>
</dbReference>
<proteinExistence type="predicted"/>
<evidence type="ECO:0000313" key="5">
    <source>
        <dbReference type="Proteomes" id="UP000037510"/>
    </source>
</evidence>
<feature type="non-terminal residue" evidence="4">
    <location>
        <position position="519"/>
    </location>
</feature>
<dbReference type="Pfam" id="PF00077">
    <property type="entry name" value="RVP"/>
    <property type="match status" value="1"/>
</dbReference>